<dbReference type="EMBL" id="CP067393">
    <property type="protein sequence ID" value="QQP85977.1"/>
    <property type="molecule type" value="Genomic_DNA"/>
</dbReference>
<dbReference type="AlphaFoldDB" id="A0A974NGB5"/>
<sequence>MRNRIFLIILGLVICCIAKAEDNQIIYQLKKEFYPSLRVRVEVNTKPLNSFVLEQSRYYHGDKRPVKQVYCADDNSKISYGQPAHCDLIYWYIDVKRQSLTGIGARSLEDYYLNNGQWTLAESKNFPRILGQSKELVCVDEHGCKPLPTREQPFLFWVWGKAPTHVTVANKQFEVFSDKSAEPINKRMLMVKVEPNLRYLNQVFTSQLGDYIKKPISLVMLERNDRVMEDAGGVAQDHVALVNYYTYGYQLAEDWEVRFHKTMLHEYVHLLVPCETFARWTCESLADYYAYKALTVGRLNTTAIHRWYRQSMSRPNKLGMYQIDKRFWQTGSWSYYSLFYVKGAAFWNELDSLLHKKYRNLDSYLQLLVMEPNHYQTDLPQPFVNKMIEIIGEQDYKKLSAKYLE</sequence>
<gene>
    <name evidence="1" type="ORF">JHT90_01580</name>
</gene>
<keyword evidence="2" id="KW-1185">Reference proteome</keyword>
<dbReference type="RefSeq" id="WP_201093271.1">
    <property type="nucleotide sequence ID" value="NZ_CP067393.1"/>
</dbReference>
<protein>
    <submittedName>
        <fullName evidence="1">Uncharacterized protein</fullName>
    </submittedName>
</protein>
<proteinExistence type="predicted"/>
<evidence type="ECO:0000313" key="1">
    <source>
        <dbReference type="EMBL" id="QQP85977.1"/>
    </source>
</evidence>
<dbReference type="KEGG" id="eaz:JHT90_01580"/>
<dbReference type="Proteomes" id="UP000595278">
    <property type="component" value="Chromosome"/>
</dbReference>
<organism evidence="1 2">
    <name type="scientific">Entomomonas asaccharolytica</name>
    <dbReference type="NCBI Taxonomy" id="2785331"/>
    <lineage>
        <taxon>Bacteria</taxon>
        <taxon>Pseudomonadati</taxon>
        <taxon>Pseudomonadota</taxon>
        <taxon>Gammaproteobacteria</taxon>
        <taxon>Pseudomonadales</taxon>
        <taxon>Pseudomonadaceae</taxon>
        <taxon>Entomomonas</taxon>
    </lineage>
</organism>
<evidence type="ECO:0000313" key="2">
    <source>
        <dbReference type="Proteomes" id="UP000595278"/>
    </source>
</evidence>
<accession>A0A974NGB5</accession>
<name>A0A974NGB5_9GAMM</name>
<reference evidence="1 2" key="1">
    <citation type="submission" date="2021-01" db="EMBL/GenBank/DDBJ databases">
        <title>Entomomonas sp. F2A isolated from a house cricket (Acheta domesticus).</title>
        <authorList>
            <person name="Spergser J."/>
            <person name="Busse H.-J."/>
        </authorList>
    </citation>
    <scope>NUCLEOTIDE SEQUENCE [LARGE SCALE GENOMIC DNA]</scope>
    <source>
        <strain evidence="1 2">F2A</strain>
    </source>
</reference>